<sequence length="460" mass="49868">MAYQSVNPNTGKVLKSFDKLTDEQLEKSIAAAETCFQTWKHTTYAQRAEIVAKAATLMRTNVDNFAKLATLEMGKRIDEARGEVKFSADILAYYAEHAKAFLAPTKLKPKVGEAHMENSPFGVLFCVEPWNFPYYQLARVAGPQLMAGNVLVVKHAGCVPQCAIAFEKLLLDAGAPKGAYTNLLISHEQSERIIDDPRIKGVALTGSVEAGRSIAARAGQNLKKTSMELGGSDAFIVLDDADLEKTVPWAVWGRMYNAGQTCCAAKRFIVLDSIADKFLAKFKTALSELKAGDPMDEKTTHGPLSTEAALVQLLKQVDDAVAHGATLVMGGKRINRPGSFMETTILTDIKPDNPAFRDEFFGPVVSFFRVKDEAAAIALANDSDFGLGGSVFTEDVARGKRVASGVETGMMFINNIDWSDAELPFGGIKDSGYGRELGNMGIQEFVNTKLVRTAHLDAPA</sequence>
<dbReference type="InterPro" id="IPR047110">
    <property type="entry name" value="GABD/Sad-like"/>
</dbReference>
<gene>
    <name evidence="5" type="ORF">SAMN05216466_102485</name>
</gene>
<dbReference type="EMBL" id="FNCJ01000002">
    <property type="protein sequence ID" value="SDG21221.1"/>
    <property type="molecule type" value="Genomic_DNA"/>
</dbReference>
<dbReference type="Pfam" id="PF00171">
    <property type="entry name" value="Aldedh"/>
    <property type="match status" value="1"/>
</dbReference>
<keyword evidence="2" id="KW-0521">NADP</keyword>
<evidence type="ECO:0000313" key="5">
    <source>
        <dbReference type="EMBL" id="SDG21221.1"/>
    </source>
</evidence>
<comment type="similarity">
    <text evidence="1">Belongs to the aldehyde dehydrogenase family.</text>
</comment>
<name>A0A1G7SE27_9BURK</name>
<dbReference type="GO" id="GO:0004030">
    <property type="term" value="F:aldehyde dehydrogenase [NAD(P)+] activity"/>
    <property type="evidence" value="ECO:0007669"/>
    <property type="project" value="InterPro"/>
</dbReference>
<dbReference type="PANTHER" id="PTHR43217">
    <property type="entry name" value="SUCCINATE SEMIALDEHYDE DEHYDROGENASE [NAD(P)+] SAD"/>
    <property type="match status" value="1"/>
</dbReference>
<dbReference type="CDD" id="cd07100">
    <property type="entry name" value="ALDH_SSADH1_GabD1"/>
    <property type="match status" value="1"/>
</dbReference>
<dbReference type="Gene3D" id="3.40.605.10">
    <property type="entry name" value="Aldehyde Dehydrogenase, Chain A, domain 1"/>
    <property type="match status" value="1"/>
</dbReference>
<dbReference type="AlphaFoldDB" id="A0A1G7SE27"/>
<dbReference type="PANTHER" id="PTHR43217:SF2">
    <property type="entry name" value="SUCCINATE-SEMIALDEHYDE DEHYDROGENASE [NADP(+)]"/>
    <property type="match status" value="1"/>
</dbReference>
<evidence type="ECO:0000259" key="4">
    <source>
        <dbReference type="Pfam" id="PF00171"/>
    </source>
</evidence>
<dbReference type="FunFam" id="3.40.309.10:FF:000009">
    <property type="entry name" value="Aldehyde dehydrogenase A"/>
    <property type="match status" value="1"/>
</dbReference>
<dbReference type="InterPro" id="IPR016162">
    <property type="entry name" value="Ald_DH_N"/>
</dbReference>
<reference evidence="5 6" key="1">
    <citation type="submission" date="2016-10" db="EMBL/GenBank/DDBJ databases">
        <authorList>
            <person name="de Groot N.N."/>
        </authorList>
    </citation>
    <scope>NUCLEOTIDE SEQUENCE [LARGE SCALE GENOMIC DNA]</scope>
    <source>
        <strain evidence="5 6">LMG 2247</strain>
    </source>
</reference>
<dbReference type="Gene3D" id="3.40.309.10">
    <property type="entry name" value="Aldehyde Dehydrogenase, Chain A, domain 2"/>
    <property type="match status" value="1"/>
</dbReference>
<evidence type="ECO:0000256" key="2">
    <source>
        <dbReference type="ARBA" id="ARBA00022857"/>
    </source>
</evidence>
<evidence type="ECO:0000256" key="3">
    <source>
        <dbReference type="ARBA" id="ARBA00023002"/>
    </source>
</evidence>
<proteinExistence type="inferred from homology"/>
<dbReference type="FunFam" id="3.40.605.10:FF:000012">
    <property type="entry name" value="NAD-dependent succinate-semialdehyde dehydrogenase"/>
    <property type="match status" value="1"/>
</dbReference>
<keyword evidence="3" id="KW-0560">Oxidoreductase</keyword>
<dbReference type="Proteomes" id="UP000199706">
    <property type="component" value="Unassembled WGS sequence"/>
</dbReference>
<protein>
    <submittedName>
        <fullName evidence="5">Succinate-semialdehyde dehydrogenase / glutarate-semialdehyde dehydrogenase</fullName>
    </submittedName>
</protein>
<dbReference type="InterPro" id="IPR016163">
    <property type="entry name" value="Ald_DH_C"/>
</dbReference>
<dbReference type="InterPro" id="IPR016161">
    <property type="entry name" value="Ald_DH/histidinol_DH"/>
</dbReference>
<evidence type="ECO:0000256" key="1">
    <source>
        <dbReference type="ARBA" id="ARBA00009986"/>
    </source>
</evidence>
<dbReference type="InterPro" id="IPR015590">
    <property type="entry name" value="Aldehyde_DH_dom"/>
</dbReference>
<dbReference type="SUPFAM" id="SSF53720">
    <property type="entry name" value="ALDH-like"/>
    <property type="match status" value="1"/>
</dbReference>
<accession>A0A1G7SE27</accession>
<dbReference type="OrthoDB" id="6187633at2"/>
<evidence type="ECO:0000313" key="6">
    <source>
        <dbReference type="Proteomes" id="UP000199706"/>
    </source>
</evidence>
<feature type="domain" description="Aldehyde dehydrogenase" evidence="4">
    <location>
        <begin position="3"/>
        <end position="451"/>
    </location>
</feature>
<dbReference type="RefSeq" id="WP_090682615.1">
    <property type="nucleotide sequence ID" value="NZ_CADERL010000002.1"/>
</dbReference>
<dbReference type="GO" id="GO:0004777">
    <property type="term" value="F:succinate-semialdehyde dehydrogenase (NAD+) activity"/>
    <property type="evidence" value="ECO:0007669"/>
    <property type="project" value="TreeGrafter"/>
</dbReference>
<organism evidence="5 6">
    <name type="scientific">Paraburkholderia phenazinium</name>
    <dbReference type="NCBI Taxonomy" id="60549"/>
    <lineage>
        <taxon>Bacteria</taxon>
        <taxon>Pseudomonadati</taxon>
        <taxon>Pseudomonadota</taxon>
        <taxon>Betaproteobacteria</taxon>
        <taxon>Burkholderiales</taxon>
        <taxon>Burkholderiaceae</taxon>
        <taxon>Paraburkholderia</taxon>
    </lineage>
</organism>
<dbReference type="InterPro" id="IPR044148">
    <property type="entry name" value="ALDH_GabD1-like"/>
</dbReference>